<evidence type="ECO:0000313" key="1">
    <source>
        <dbReference type="EMBL" id="CDP34429.1"/>
    </source>
</evidence>
<accession>A0A060T0Y4</accession>
<organism evidence="1">
    <name type="scientific">Blastobotrys adeninivorans</name>
    <name type="common">Yeast</name>
    <name type="synonym">Arxula adeninivorans</name>
    <dbReference type="NCBI Taxonomy" id="409370"/>
    <lineage>
        <taxon>Eukaryota</taxon>
        <taxon>Fungi</taxon>
        <taxon>Dikarya</taxon>
        <taxon>Ascomycota</taxon>
        <taxon>Saccharomycotina</taxon>
        <taxon>Dipodascomycetes</taxon>
        <taxon>Dipodascales</taxon>
        <taxon>Trichomonascaceae</taxon>
        <taxon>Blastobotrys</taxon>
    </lineage>
</organism>
<dbReference type="AlphaFoldDB" id="A0A060T0Y4"/>
<name>A0A060T0Y4_BLAAD</name>
<proteinExistence type="predicted"/>
<protein>
    <submittedName>
        <fullName evidence="1">ARAD1C12100p</fullName>
    </submittedName>
</protein>
<dbReference type="EMBL" id="HG937693">
    <property type="protein sequence ID" value="CDP34429.1"/>
    <property type="molecule type" value="Genomic_DNA"/>
</dbReference>
<sequence>MAGFPVSMTQPSPTIRQRRRVRLGLSHCHYSHSSRNFHLETGPCSIDHYLLLVTIVLHGSVIRLSPHTMPYAMPRTLCNLGGREKTPKTGALDIYLLEGTLPNPHKQSPTSKKGCKIKTSVSFVFKKDILYG</sequence>
<gene>
    <name evidence="1" type="ORF">GNLVRS02_ARAD1C12100g</name>
</gene>
<reference evidence="1" key="1">
    <citation type="submission" date="2014-02" db="EMBL/GenBank/DDBJ databases">
        <authorList>
            <person name="Genoscope - CEA"/>
        </authorList>
    </citation>
    <scope>NUCLEOTIDE SEQUENCE</scope>
    <source>
        <strain evidence="1">LS3</strain>
    </source>
</reference>
<reference evidence="1" key="2">
    <citation type="submission" date="2014-06" db="EMBL/GenBank/DDBJ databases">
        <title>The complete genome of Blastobotrys (Arxula) adeninivorans LS3 - a yeast of biotechnological interest.</title>
        <authorList>
            <person name="Kunze G."/>
            <person name="Gaillardin C."/>
            <person name="Czernicka M."/>
            <person name="Durrens P."/>
            <person name="Martin T."/>
            <person name="Boer E."/>
            <person name="Gabaldon T."/>
            <person name="Cruz J."/>
            <person name="Talla E."/>
            <person name="Marck C."/>
            <person name="Goffeau A."/>
            <person name="Barbe V."/>
            <person name="Baret P."/>
            <person name="Baronian K."/>
            <person name="Beier S."/>
            <person name="Bleykasten C."/>
            <person name="Bode R."/>
            <person name="Casaregola S."/>
            <person name="Despons L."/>
            <person name="Fairhead C."/>
            <person name="Giersberg M."/>
            <person name="Gierski P."/>
            <person name="Hahnel U."/>
            <person name="Hartmann A."/>
            <person name="Jankowska D."/>
            <person name="Jubin C."/>
            <person name="Jung P."/>
            <person name="Lafontaine I."/>
            <person name="Leh-Louis V."/>
            <person name="Lemaire M."/>
            <person name="Marcet-Houben M."/>
            <person name="Mascher M."/>
            <person name="Morel G."/>
            <person name="Richard G.-F."/>
            <person name="Riechen J."/>
            <person name="Sacerdot C."/>
            <person name="Sarkar A."/>
            <person name="Savel G."/>
            <person name="Schacherer J."/>
            <person name="Sherman D."/>
            <person name="Straub M.-L."/>
            <person name="Stein N."/>
            <person name="Thierry A."/>
            <person name="Trautwein-Schult A."/>
            <person name="Westhof E."/>
            <person name="Worch S."/>
            <person name="Dujon B."/>
            <person name="Souciet J.-L."/>
            <person name="Wincker P."/>
            <person name="Scholz U."/>
            <person name="Neuveglise N."/>
        </authorList>
    </citation>
    <scope>NUCLEOTIDE SEQUENCE</scope>
    <source>
        <strain evidence="1">LS3</strain>
    </source>
</reference>